<dbReference type="InterPro" id="IPR009056">
    <property type="entry name" value="Cyt_c-like_dom"/>
</dbReference>
<reference evidence="8 9" key="1">
    <citation type="submission" date="2017-10" db="EMBL/GenBank/DDBJ databases">
        <title>Sedimentibacterium mangrovi gen. nov., sp. nov., a novel member of family Phyllobacteriacea isolated from mangrove sediment.</title>
        <authorList>
            <person name="Liao H."/>
            <person name="Tian Y."/>
        </authorList>
    </citation>
    <scope>NUCLEOTIDE SEQUENCE [LARGE SCALE GENOMIC DNA]</scope>
    <source>
        <strain evidence="8 9">X9-2-2</strain>
    </source>
</reference>
<proteinExistence type="predicted"/>
<dbReference type="PANTHER" id="PTHR37823:SF4">
    <property type="entry name" value="MENAQUINOL-CYTOCHROME C REDUCTASE CYTOCHROME B_C SUBUNIT"/>
    <property type="match status" value="1"/>
</dbReference>
<dbReference type="SUPFAM" id="SSF46626">
    <property type="entry name" value="Cytochrome c"/>
    <property type="match status" value="1"/>
</dbReference>
<dbReference type="InterPro" id="IPR036909">
    <property type="entry name" value="Cyt_c-like_dom_sf"/>
</dbReference>
<dbReference type="EMBL" id="PDVP01000006">
    <property type="protein sequence ID" value="PHP66753.1"/>
    <property type="molecule type" value="Genomic_DNA"/>
</dbReference>
<evidence type="ECO:0000256" key="5">
    <source>
        <dbReference type="ARBA" id="ARBA00023004"/>
    </source>
</evidence>
<dbReference type="NCBIfam" id="TIGR04494">
    <property type="entry name" value="c550_PedF"/>
    <property type="match status" value="1"/>
</dbReference>
<organism evidence="8 9">
    <name type="scientific">Zhengella mangrovi</name>
    <dbReference type="NCBI Taxonomy" id="1982044"/>
    <lineage>
        <taxon>Bacteria</taxon>
        <taxon>Pseudomonadati</taxon>
        <taxon>Pseudomonadota</taxon>
        <taxon>Alphaproteobacteria</taxon>
        <taxon>Hyphomicrobiales</taxon>
        <taxon>Notoacmeibacteraceae</taxon>
        <taxon>Zhengella</taxon>
    </lineage>
</organism>
<evidence type="ECO:0000313" key="8">
    <source>
        <dbReference type="EMBL" id="PHP66753.1"/>
    </source>
</evidence>
<name>A0A2G1QMK9_9HYPH</name>
<dbReference type="Pfam" id="PF13442">
    <property type="entry name" value="Cytochrome_CBB3"/>
    <property type="match status" value="1"/>
</dbReference>
<protein>
    <submittedName>
        <fullName evidence="8">Cytochrome c-550 PedF</fullName>
    </submittedName>
</protein>
<dbReference type="RefSeq" id="WP_099306519.1">
    <property type="nucleotide sequence ID" value="NZ_PDVP01000006.1"/>
</dbReference>
<keyword evidence="1" id="KW-0813">Transport</keyword>
<dbReference type="AlphaFoldDB" id="A0A2G1QMK9"/>
<dbReference type="GO" id="GO:0020037">
    <property type="term" value="F:heme binding"/>
    <property type="evidence" value="ECO:0007669"/>
    <property type="project" value="InterPro"/>
</dbReference>
<dbReference type="GO" id="GO:0046872">
    <property type="term" value="F:metal ion binding"/>
    <property type="evidence" value="ECO:0007669"/>
    <property type="project" value="UniProtKB-KW"/>
</dbReference>
<feature type="domain" description="Cytochrome c" evidence="7">
    <location>
        <begin position="62"/>
        <end position="144"/>
    </location>
</feature>
<dbReference type="PANTHER" id="PTHR37823">
    <property type="entry name" value="CYTOCHROME C-553-LIKE"/>
    <property type="match status" value="1"/>
</dbReference>
<evidence type="ECO:0000256" key="4">
    <source>
        <dbReference type="ARBA" id="ARBA00022982"/>
    </source>
</evidence>
<dbReference type="PROSITE" id="PS51007">
    <property type="entry name" value="CYTC"/>
    <property type="match status" value="1"/>
</dbReference>
<gene>
    <name evidence="8" type="ORF">CSC94_11625</name>
</gene>
<keyword evidence="4" id="KW-0249">Electron transport</keyword>
<evidence type="ECO:0000259" key="7">
    <source>
        <dbReference type="PROSITE" id="PS51007"/>
    </source>
</evidence>
<dbReference type="Gene3D" id="1.10.760.10">
    <property type="entry name" value="Cytochrome c-like domain"/>
    <property type="match status" value="1"/>
</dbReference>
<evidence type="ECO:0000256" key="2">
    <source>
        <dbReference type="ARBA" id="ARBA00022617"/>
    </source>
</evidence>
<sequence>MKSETVIRYTLAAFLAAVPVTQVFGHGDVQPQPVDTTGLDPIGDEWAEENPYRVKGGDQYKLAIEIGSSGYNQNCARCHGLEVISGGIAPDLRYLDEGIDGDEWFLQRIRHGYSQNGTYKMPPFENVLSQEAMWAIRSYVETRPQDE</sequence>
<comment type="caution">
    <text evidence="8">The sequence shown here is derived from an EMBL/GenBank/DDBJ whole genome shotgun (WGS) entry which is preliminary data.</text>
</comment>
<dbReference type="GO" id="GO:0009055">
    <property type="term" value="F:electron transfer activity"/>
    <property type="evidence" value="ECO:0007669"/>
    <property type="project" value="InterPro"/>
</dbReference>
<keyword evidence="9" id="KW-1185">Reference proteome</keyword>
<keyword evidence="3 6" id="KW-0479">Metal-binding</keyword>
<dbReference type="Proteomes" id="UP000221168">
    <property type="component" value="Unassembled WGS sequence"/>
</dbReference>
<dbReference type="OrthoDB" id="9811281at2"/>
<accession>A0A2G1QMK9</accession>
<keyword evidence="2 6" id="KW-0349">Heme</keyword>
<evidence type="ECO:0000256" key="3">
    <source>
        <dbReference type="ARBA" id="ARBA00022723"/>
    </source>
</evidence>
<keyword evidence="5 6" id="KW-0408">Iron</keyword>
<evidence type="ECO:0000256" key="6">
    <source>
        <dbReference type="PROSITE-ProRule" id="PRU00433"/>
    </source>
</evidence>
<dbReference type="InterPro" id="IPR030991">
    <property type="entry name" value="c550_proteobact"/>
</dbReference>
<dbReference type="InterPro" id="IPR051811">
    <property type="entry name" value="Cytochrome_c550/c551-like"/>
</dbReference>
<evidence type="ECO:0000313" key="9">
    <source>
        <dbReference type="Proteomes" id="UP000221168"/>
    </source>
</evidence>
<evidence type="ECO:0000256" key="1">
    <source>
        <dbReference type="ARBA" id="ARBA00022448"/>
    </source>
</evidence>